<dbReference type="Proteomes" id="UP000198131">
    <property type="component" value="Unassembled WGS sequence"/>
</dbReference>
<dbReference type="EMBL" id="FYEW01000003">
    <property type="protein sequence ID" value="SNC77380.1"/>
    <property type="molecule type" value="Genomic_DNA"/>
</dbReference>
<gene>
    <name evidence="2" type="ORF">SAMN06265337_3963</name>
</gene>
<dbReference type="PROSITE" id="PS51257">
    <property type="entry name" value="PROKAR_LIPOPROTEIN"/>
    <property type="match status" value="1"/>
</dbReference>
<accession>A0A212UGT0</accession>
<reference evidence="3" key="1">
    <citation type="submission" date="2017-06" db="EMBL/GenBank/DDBJ databases">
        <authorList>
            <person name="Varghese N."/>
            <person name="Submissions S."/>
        </authorList>
    </citation>
    <scope>NUCLEOTIDE SEQUENCE [LARGE SCALE GENOMIC DNA]</scope>
    <source>
        <strain evidence="3">DSM 11116</strain>
    </source>
</reference>
<evidence type="ECO:0000313" key="3">
    <source>
        <dbReference type="Proteomes" id="UP000198131"/>
    </source>
</evidence>
<name>A0A212UGT0_9BACT</name>
<dbReference type="RefSeq" id="WP_088845360.1">
    <property type="nucleotide sequence ID" value="NZ_FYEW01000003.1"/>
</dbReference>
<dbReference type="OrthoDB" id="8585774at2"/>
<proteinExistence type="predicted"/>
<dbReference type="AlphaFoldDB" id="A0A212UGT0"/>
<feature type="region of interest" description="Disordered" evidence="1">
    <location>
        <begin position="24"/>
        <end position="46"/>
    </location>
</feature>
<sequence>MRQRCTIGLLVFLLVSCSEKQESSTAALPPTNARPGANAADATAASRPEIKPQAVPLAQIPAPQRLPGQLLEAWRWQDANGENLLVVFRAVTLSNQQRAKQAHPATAPDSNEVEEMGDFERTARLMAKQYVLKQGKYTVLWRLQDGVAACALDMTLGLKPSSTTITDLDQDGQGETTLVYTAACRGDVSPASLKLIMREGPDKYALRGSTVVQYDSVPVLQRQPAVPCCAEKLSKAQREQGDDAGYYETEKEFQRAPPAFLSFARQQWQKFSIEKVEDHTEI</sequence>
<dbReference type="InterPro" id="IPR058148">
    <property type="entry name" value="M949_RS01915-like_dom"/>
</dbReference>
<evidence type="ECO:0000313" key="2">
    <source>
        <dbReference type="EMBL" id="SNC77380.1"/>
    </source>
</evidence>
<evidence type="ECO:0000256" key="1">
    <source>
        <dbReference type="SAM" id="MobiDB-lite"/>
    </source>
</evidence>
<evidence type="ECO:0008006" key="4">
    <source>
        <dbReference type="Google" id="ProtNLM"/>
    </source>
</evidence>
<dbReference type="NCBIfam" id="NF046077">
    <property type="entry name" value="LPS_M949_RS01915"/>
    <property type="match status" value="1"/>
</dbReference>
<keyword evidence="3" id="KW-1185">Reference proteome</keyword>
<protein>
    <recommendedName>
        <fullName evidence="4">Lipoprotein</fullName>
    </recommendedName>
</protein>
<organism evidence="2 3">
    <name type="scientific">Hymenobacter gelipurpurascens</name>
    <dbReference type="NCBI Taxonomy" id="89968"/>
    <lineage>
        <taxon>Bacteria</taxon>
        <taxon>Pseudomonadati</taxon>
        <taxon>Bacteroidota</taxon>
        <taxon>Cytophagia</taxon>
        <taxon>Cytophagales</taxon>
        <taxon>Hymenobacteraceae</taxon>
        <taxon>Hymenobacter</taxon>
    </lineage>
</organism>